<dbReference type="GO" id="GO:0005840">
    <property type="term" value="C:ribosome"/>
    <property type="evidence" value="ECO:0007669"/>
    <property type="project" value="UniProtKB-KW"/>
</dbReference>
<dbReference type="GO" id="GO:0006412">
    <property type="term" value="P:translation"/>
    <property type="evidence" value="ECO:0007669"/>
    <property type="project" value="InterPro"/>
</dbReference>
<dbReference type="Gene3D" id="4.10.1060.50">
    <property type="match status" value="1"/>
</dbReference>
<feature type="region of interest" description="Disordered" evidence="5">
    <location>
        <begin position="104"/>
        <end position="129"/>
    </location>
</feature>
<keyword evidence="2" id="KW-0963">Cytoplasm</keyword>
<dbReference type="InterPro" id="IPR001975">
    <property type="entry name" value="Ribosomal_eL40_dom"/>
</dbReference>
<keyword evidence="3" id="KW-0689">Ribosomal protein</keyword>
<dbReference type="HOGENOM" id="CLU_1948316_0_0_1"/>
<comment type="subcellular location">
    <subcellularLocation>
        <location evidence="1">Cytoplasm</location>
    </subcellularLocation>
</comment>
<dbReference type="AlphaFoldDB" id="A0A059F447"/>
<dbReference type="EMBL" id="KK365138">
    <property type="protein sequence ID" value="KCZ81731.1"/>
    <property type="molecule type" value="Genomic_DNA"/>
</dbReference>
<dbReference type="STRING" id="1288291.A0A059F447"/>
<evidence type="ECO:0000256" key="5">
    <source>
        <dbReference type="SAM" id="MobiDB-lite"/>
    </source>
</evidence>
<evidence type="ECO:0000256" key="3">
    <source>
        <dbReference type="ARBA" id="ARBA00022980"/>
    </source>
</evidence>
<dbReference type="GO" id="GO:1990904">
    <property type="term" value="C:ribonucleoprotein complex"/>
    <property type="evidence" value="ECO:0007669"/>
    <property type="project" value="UniProtKB-KW"/>
</dbReference>
<accession>A0A059F447</accession>
<dbReference type="SMART" id="SM01377">
    <property type="entry name" value="Ribosomal_L40e"/>
    <property type="match status" value="1"/>
</dbReference>
<protein>
    <recommendedName>
        <fullName evidence="6">Large ribosomal subunit protein eL40 domain-containing protein</fullName>
    </recommendedName>
</protein>
<dbReference type="SUPFAM" id="SSF57829">
    <property type="entry name" value="Zn-binding ribosomal proteins"/>
    <property type="match status" value="1"/>
</dbReference>
<feature type="domain" description="Large ribosomal subunit protein eL40" evidence="6">
    <location>
        <begin position="73"/>
        <end position="123"/>
    </location>
</feature>
<dbReference type="GO" id="GO:0003735">
    <property type="term" value="F:structural constituent of ribosome"/>
    <property type="evidence" value="ECO:0007669"/>
    <property type="project" value="InterPro"/>
</dbReference>
<dbReference type="VEuPathDB" id="MicrosporidiaDB:H312_00910"/>
<sequence length="129" mass="14509">MIFFLKSSTSLQQVQCREKETPQQLLKRLEYNNNFRLSSLTRLDDSTPIDEQICSLTTINVLPILAGGAGDKKLNENDRALALTRKLAMICRKCYARLAPGATNCRKKKCGHSTNLRPKKQAKEGKKGK</sequence>
<name>A0A059F447_9MICR</name>
<dbReference type="FunFam" id="4.10.1060.50:FF:000001">
    <property type="entry name" value="ubiquitin-60S ribosomal protein L40"/>
    <property type="match status" value="1"/>
</dbReference>
<dbReference type="GO" id="GO:0005737">
    <property type="term" value="C:cytoplasm"/>
    <property type="evidence" value="ECO:0007669"/>
    <property type="project" value="UniProtKB-SubCell"/>
</dbReference>
<organism evidence="7 8">
    <name type="scientific">Anncaliia algerae PRA339</name>
    <dbReference type="NCBI Taxonomy" id="1288291"/>
    <lineage>
        <taxon>Eukaryota</taxon>
        <taxon>Fungi</taxon>
        <taxon>Fungi incertae sedis</taxon>
        <taxon>Microsporidia</taxon>
        <taxon>Tubulinosematoidea</taxon>
        <taxon>Tubulinosematidae</taxon>
        <taxon>Anncaliia</taxon>
    </lineage>
</organism>
<proteinExistence type="predicted"/>
<evidence type="ECO:0000256" key="1">
    <source>
        <dbReference type="ARBA" id="ARBA00004496"/>
    </source>
</evidence>
<gene>
    <name evidence="7" type="ORF">H312_00910</name>
</gene>
<dbReference type="InterPro" id="IPR011332">
    <property type="entry name" value="Ribosomal_zn-bd"/>
</dbReference>
<evidence type="ECO:0000259" key="6">
    <source>
        <dbReference type="SMART" id="SM01377"/>
    </source>
</evidence>
<dbReference type="Proteomes" id="UP000030655">
    <property type="component" value="Unassembled WGS sequence"/>
</dbReference>
<reference evidence="7 8" key="2">
    <citation type="submission" date="2014-03" db="EMBL/GenBank/DDBJ databases">
        <title>The Genome Sequence of Anncaliia algerae insect isolate PRA339.</title>
        <authorList>
            <consortium name="The Broad Institute Genome Sequencing Platform"/>
            <consortium name="The Broad Institute Genome Sequencing Center for Infectious Disease"/>
            <person name="Cuomo C."/>
            <person name="Becnel J."/>
            <person name="Sanscrainte N."/>
            <person name="Walker B."/>
            <person name="Young S.K."/>
            <person name="Zeng Q."/>
            <person name="Gargeya S."/>
            <person name="Fitzgerald M."/>
            <person name="Haas B."/>
            <person name="Abouelleil A."/>
            <person name="Alvarado L."/>
            <person name="Arachchi H.M."/>
            <person name="Berlin A.M."/>
            <person name="Chapman S.B."/>
            <person name="Dewar J."/>
            <person name="Goldberg J."/>
            <person name="Griggs A."/>
            <person name="Gujja S."/>
            <person name="Hansen M."/>
            <person name="Howarth C."/>
            <person name="Imamovic A."/>
            <person name="Larimer J."/>
            <person name="McCowan C."/>
            <person name="Murphy C."/>
            <person name="Neiman D."/>
            <person name="Pearson M."/>
            <person name="Priest M."/>
            <person name="Roberts A."/>
            <person name="Saif S."/>
            <person name="Shea T."/>
            <person name="Sisk P."/>
            <person name="Sykes S."/>
            <person name="Wortman J."/>
            <person name="Nusbaum C."/>
            <person name="Birren B."/>
        </authorList>
    </citation>
    <scope>NUCLEOTIDE SEQUENCE [LARGE SCALE GENOMIC DNA]</scope>
    <source>
        <strain evidence="7 8">PRA339</strain>
    </source>
</reference>
<evidence type="ECO:0000256" key="2">
    <source>
        <dbReference type="ARBA" id="ARBA00022490"/>
    </source>
</evidence>
<dbReference type="Pfam" id="PF01020">
    <property type="entry name" value="Ribosomal_L40e"/>
    <property type="match status" value="1"/>
</dbReference>
<reference evidence="8" key="1">
    <citation type="submission" date="2013-02" db="EMBL/GenBank/DDBJ databases">
        <authorList>
            <consortium name="The Broad Institute Genome Sequencing Platform"/>
            <person name="Cuomo C."/>
            <person name="Becnel J."/>
            <person name="Sanscrainte N."/>
            <person name="Walker B."/>
            <person name="Young S.K."/>
            <person name="Zeng Q."/>
            <person name="Gargeya S."/>
            <person name="Fitzgerald M."/>
            <person name="Haas B."/>
            <person name="Abouelleil A."/>
            <person name="Alvarado L."/>
            <person name="Arachchi H.M."/>
            <person name="Berlin A.M."/>
            <person name="Chapman S.B."/>
            <person name="Dewar J."/>
            <person name="Goldberg J."/>
            <person name="Griggs A."/>
            <person name="Gujja S."/>
            <person name="Hansen M."/>
            <person name="Howarth C."/>
            <person name="Imamovic A."/>
            <person name="Larimer J."/>
            <person name="McCowan C."/>
            <person name="Murphy C."/>
            <person name="Neiman D."/>
            <person name="Pearson M."/>
            <person name="Priest M."/>
            <person name="Roberts A."/>
            <person name="Saif S."/>
            <person name="Shea T."/>
            <person name="Sisk P."/>
            <person name="Sykes S."/>
            <person name="Wortman J."/>
            <person name="Nusbaum C."/>
            <person name="Birren B."/>
        </authorList>
    </citation>
    <scope>NUCLEOTIDE SEQUENCE [LARGE SCALE GENOMIC DNA]</scope>
    <source>
        <strain evidence="8">PRA339</strain>
    </source>
</reference>
<dbReference type="OrthoDB" id="2188425at2759"/>
<evidence type="ECO:0000256" key="4">
    <source>
        <dbReference type="ARBA" id="ARBA00023274"/>
    </source>
</evidence>
<dbReference type="InterPro" id="IPR038587">
    <property type="entry name" value="Ribosomal_eL40_sf"/>
</dbReference>
<keyword evidence="4" id="KW-0687">Ribonucleoprotein</keyword>
<evidence type="ECO:0000313" key="7">
    <source>
        <dbReference type="EMBL" id="KCZ81731.1"/>
    </source>
</evidence>
<keyword evidence="8" id="KW-1185">Reference proteome</keyword>
<evidence type="ECO:0000313" key="8">
    <source>
        <dbReference type="Proteomes" id="UP000030655"/>
    </source>
</evidence>